<dbReference type="AlphaFoldDB" id="A0A133UHB6"/>
<dbReference type="EMBL" id="LHXN01000001">
    <property type="protein sequence ID" value="KXA93613.1"/>
    <property type="molecule type" value="Genomic_DNA"/>
</dbReference>
<sequence>MCESDLELPFFIDVYSPRFPHESSHAQIGAALQVGEVTLIRIQKEAQGLHIQERFIFFGKI</sequence>
<evidence type="ECO:0000313" key="2">
    <source>
        <dbReference type="Proteomes" id="UP000070373"/>
    </source>
</evidence>
<keyword evidence="2" id="KW-1185">Reference proteome</keyword>
<gene>
    <name evidence="1" type="ORF">AKJ64_00070</name>
</gene>
<proteinExistence type="predicted"/>
<protein>
    <submittedName>
        <fullName evidence="1">Uncharacterized protein</fullName>
    </submittedName>
</protein>
<reference evidence="1 2" key="1">
    <citation type="journal article" date="2016" name="Sci. Rep.">
        <title>Metabolic traits of an uncultured archaeal lineage -MSBL1- from brine pools of the Red Sea.</title>
        <authorList>
            <person name="Mwirichia R."/>
            <person name="Alam I."/>
            <person name="Rashid M."/>
            <person name="Vinu M."/>
            <person name="Ba-Alawi W."/>
            <person name="Anthony Kamau A."/>
            <person name="Kamanda Ngugi D."/>
            <person name="Goker M."/>
            <person name="Klenk H.P."/>
            <person name="Bajic V."/>
            <person name="Stingl U."/>
        </authorList>
    </citation>
    <scope>NUCLEOTIDE SEQUENCE [LARGE SCALE GENOMIC DNA]</scope>
    <source>
        <strain evidence="1">SCGC-AAA259E17</strain>
    </source>
</reference>
<name>A0A133UHB6_9EURY</name>
<dbReference type="Proteomes" id="UP000070373">
    <property type="component" value="Unassembled WGS sequence"/>
</dbReference>
<organism evidence="1 2">
    <name type="scientific">candidate division MSBL1 archaeon SCGC-AAA259E17</name>
    <dbReference type="NCBI Taxonomy" id="1698263"/>
    <lineage>
        <taxon>Archaea</taxon>
        <taxon>Methanobacteriati</taxon>
        <taxon>Methanobacteriota</taxon>
        <taxon>candidate division MSBL1</taxon>
    </lineage>
</organism>
<evidence type="ECO:0000313" key="1">
    <source>
        <dbReference type="EMBL" id="KXA93613.1"/>
    </source>
</evidence>
<comment type="caution">
    <text evidence="1">The sequence shown here is derived from an EMBL/GenBank/DDBJ whole genome shotgun (WGS) entry which is preliminary data.</text>
</comment>
<accession>A0A133UHB6</accession>